<evidence type="ECO:0000256" key="1">
    <source>
        <dbReference type="ARBA" id="ARBA00004651"/>
    </source>
</evidence>
<reference evidence="10" key="1">
    <citation type="submission" date="2021-03" db="EMBL/GenBank/DDBJ databases">
        <title>Leucobacter chromiisoli sp. nov., isolated from chromium-containing soil of chemical plant.</title>
        <authorList>
            <person name="Xu Z."/>
        </authorList>
    </citation>
    <scope>NUCLEOTIDE SEQUENCE</scope>
    <source>
        <strain evidence="10">A2</strain>
    </source>
</reference>
<keyword evidence="6" id="KW-0406">Ion transport</keyword>
<feature type="transmembrane region" description="Helical" evidence="8">
    <location>
        <begin position="318"/>
        <end position="339"/>
    </location>
</feature>
<feature type="transmembrane region" description="Helical" evidence="8">
    <location>
        <begin position="25"/>
        <end position="44"/>
    </location>
</feature>
<protein>
    <submittedName>
        <fullName evidence="10">Cation:proton antiporter</fullName>
    </submittedName>
</protein>
<keyword evidence="2" id="KW-0813">Transport</keyword>
<evidence type="ECO:0000256" key="2">
    <source>
        <dbReference type="ARBA" id="ARBA00022448"/>
    </source>
</evidence>
<dbReference type="AlphaFoldDB" id="A0A939LXF9"/>
<evidence type="ECO:0000256" key="5">
    <source>
        <dbReference type="ARBA" id="ARBA00022989"/>
    </source>
</evidence>
<dbReference type="PANTHER" id="PTHR32507:SF8">
    <property type="entry name" value="CNH1P"/>
    <property type="match status" value="1"/>
</dbReference>
<organism evidence="10 11">
    <name type="scientific">Leucobacter ruminantium</name>
    <dbReference type="NCBI Taxonomy" id="1289170"/>
    <lineage>
        <taxon>Bacteria</taxon>
        <taxon>Bacillati</taxon>
        <taxon>Actinomycetota</taxon>
        <taxon>Actinomycetes</taxon>
        <taxon>Micrococcales</taxon>
        <taxon>Microbacteriaceae</taxon>
        <taxon>Leucobacter</taxon>
    </lineage>
</organism>
<keyword evidence="11" id="KW-1185">Reference proteome</keyword>
<dbReference type="RefSeq" id="WP_208046941.1">
    <property type="nucleotide sequence ID" value="NZ_JAGDYL010000036.1"/>
</dbReference>
<feature type="transmembrane region" description="Helical" evidence="8">
    <location>
        <begin position="351"/>
        <end position="373"/>
    </location>
</feature>
<accession>A0A939LXF9</accession>
<dbReference type="GO" id="GO:0015297">
    <property type="term" value="F:antiporter activity"/>
    <property type="evidence" value="ECO:0007669"/>
    <property type="project" value="UniProtKB-KW"/>
</dbReference>
<comment type="caution">
    <text evidence="10">The sequence shown here is derived from an EMBL/GenBank/DDBJ whole genome shotgun (WGS) entry which is preliminary data.</text>
</comment>
<evidence type="ECO:0000256" key="8">
    <source>
        <dbReference type="SAM" id="Phobius"/>
    </source>
</evidence>
<dbReference type="InterPro" id="IPR006153">
    <property type="entry name" value="Cation/H_exchanger_TM"/>
</dbReference>
<sequence>MATLLVCNTIAILLWTVISKRLRRWHISGAVAMVLCGTITGFFLRDEISEHLNTSLAEHIVELILAVLLFVDATEVRGGFLAGERSIVTRLLVFALPLSLILTGAVAIPLLGMPVFSTASIALVLVLACIVLPVDFAPSPEMMRDRLVPRRLRHGLAVESGYNDGIFSPIFAFALLLLGASNDGEVLAPIEALEHAVPAAGWAVLVGVGVGGFMGAAVRLALARDWVDAHGVRVAMLLMPFVTYECTVALNGNGFVATFLAGIAYKLLRTWSGGDDHDVPHAELALVDDLGAVASLFMWFIVGSVTALIFTMPASWPWILFALLALTVLRMVPVYIAFIGSRVSLRERTTLGFIGPRGTSSIVFGLLAFNALNDDDANAAIYVTVITVLGSIILHGWLGPRVLRALRPGGVGAAGAEPARETT</sequence>
<dbReference type="EMBL" id="JAGDYL010000036">
    <property type="protein sequence ID" value="MBO1806485.1"/>
    <property type="molecule type" value="Genomic_DNA"/>
</dbReference>
<keyword evidence="4 8" id="KW-0812">Transmembrane</keyword>
<evidence type="ECO:0000259" key="9">
    <source>
        <dbReference type="Pfam" id="PF00999"/>
    </source>
</evidence>
<evidence type="ECO:0000256" key="7">
    <source>
        <dbReference type="ARBA" id="ARBA00023136"/>
    </source>
</evidence>
<proteinExistence type="predicted"/>
<gene>
    <name evidence="10" type="ORF">J4H91_14360</name>
</gene>
<evidence type="ECO:0000256" key="4">
    <source>
        <dbReference type="ARBA" id="ARBA00022692"/>
    </source>
</evidence>
<feature type="transmembrane region" description="Helical" evidence="8">
    <location>
        <begin position="56"/>
        <end position="75"/>
    </location>
</feature>
<keyword evidence="3" id="KW-0050">Antiport</keyword>
<feature type="transmembrane region" description="Helical" evidence="8">
    <location>
        <begin position="87"/>
        <end position="110"/>
    </location>
</feature>
<dbReference type="GO" id="GO:0005886">
    <property type="term" value="C:plasma membrane"/>
    <property type="evidence" value="ECO:0007669"/>
    <property type="project" value="UniProtKB-SubCell"/>
</dbReference>
<name>A0A939LXF9_9MICO</name>
<evidence type="ECO:0000256" key="3">
    <source>
        <dbReference type="ARBA" id="ARBA00022449"/>
    </source>
</evidence>
<evidence type="ECO:0000256" key="6">
    <source>
        <dbReference type="ARBA" id="ARBA00023065"/>
    </source>
</evidence>
<dbReference type="GO" id="GO:1902600">
    <property type="term" value="P:proton transmembrane transport"/>
    <property type="evidence" value="ECO:0007669"/>
    <property type="project" value="InterPro"/>
</dbReference>
<evidence type="ECO:0000313" key="10">
    <source>
        <dbReference type="EMBL" id="MBO1806485.1"/>
    </source>
</evidence>
<keyword evidence="7 8" id="KW-0472">Membrane</keyword>
<feature type="domain" description="Cation/H+ exchanger transmembrane" evidence="9">
    <location>
        <begin position="11"/>
        <end position="397"/>
    </location>
</feature>
<feature type="transmembrane region" description="Helical" evidence="8">
    <location>
        <begin position="290"/>
        <end position="312"/>
    </location>
</feature>
<feature type="transmembrane region" description="Helical" evidence="8">
    <location>
        <begin position="379"/>
        <end position="398"/>
    </location>
</feature>
<comment type="subcellular location">
    <subcellularLocation>
        <location evidence="1">Cell membrane</location>
        <topology evidence="1">Multi-pass membrane protein</topology>
    </subcellularLocation>
</comment>
<evidence type="ECO:0000313" key="11">
    <source>
        <dbReference type="Proteomes" id="UP000664398"/>
    </source>
</evidence>
<dbReference type="Pfam" id="PF00999">
    <property type="entry name" value="Na_H_Exchanger"/>
    <property type="match status" value="1"/>
</dbReference>
<dbReference type="PANTHER" id="PTHR32507">
    <property type="entry name" value="NA(+)/H(+) ANTIPORTER 1"/>
    <property type="match status" value="1"/>
</dbReference>
<feature type="transmembrane region" description="Helical" evidence="8">
    <location>
        <begin position="199"/>
        <end position="222"/>
    </location>
</feature>
<dbReference type="Proteomes" id="UP000664398">
    <property type="component" value="Unassembled WGS sequence"/>
</dbReference>
<feature type="transmembrane region" description="Helical" evidence="8">
    <location>
        <begin position="156"/>
        <end position="179"/>
    </location>
</feature>
<keyword evidence="5 8" id="KW-1133">Transmembrane helix</keyword>
<feature type="transmembrane region" description="Helical" evidence="8">
    <location>
        <begin position="116"/>
        <end position="136"/>
    </location>
</feature>